<dbReference type="VEuPathDB" id="FungiDB:PSTT_16196"/>
<comment type="caution">
    <text evidence="3">The sequence shown here is derived from an EMBL/GenBank/DDBJ whole genome shotgun (WGS) entry which is preliminary data.</text>
</comment>
<keyword evidence="2" id="KW-0472">Membrane</keyword>
<evidence type="ECO:0000313" key="4">
    <source>
        <dbReference type="Proteomes" id="UP000239156"/>
    </source>
</evidence>
<dbReference type="VEuPathDB" id="FungiDB:PSHT_16454"/>
<feature type="transmembrane region" description="Helical" evidence="2">
    <location>
        <begin position="228"/>
        <end position="249"/>
    </location>
</feature>
<evidence type="ECO:0000313" key="3">
    <source>
        <dbReference type="EMBL" id="POV95557.1"/>
    </source>
</evidence>
<dbReference type="Proteomes" id="UP000239156">
    <property type="component" value="Unassembled WGS sequence"/>
</dbReference>
<feature type="compositionally biased region" description="Basic and acidic residues" evidence="1">
    <location>
        <begin position="10"/>
        <end position="44"/>
    </location>
</feature>
<protein>
    <submittedName>
        <fullName evidence="3">Uncharacterized protein</fullName>
    </submittedName>
</protein>
<dbReference type="EMBL" id="PKSL01000339">
    <property type="protein sequence ID" value="POV95557.1"/>
    <property type="molecule type" value="Genomic_DNA"/>
</dbReference>
<name>A0A2S4UE48_9BASI</name>
<gene>
    <name evidence="3" type="ORF">PSTT_16196</name>
</gene>
<evidence type="ECO:0000256" key="2">
    <source>
        <dbReference type="SAM" id="Phobius"/>
    </source>
</evidence>
<accession>A0A2S4UE48</accession>
<sequence>MALRSSLDTRQPHRIREGLDQNQTWRRETRRSLRKERQGMKSDDAADDWTLSKAVKEHIRIVTGLPRKTNAFPRLPTLKELENLPLLKGAGLVLSDSAPLVIKAKNVTQTWDPEETMSNNFSTYCLRRARQYGLPFVGLSIILENSKAREWNRRTAAFLSDTFYNAVEGGDYGILFRAGHDLQEGSFERVKFFIETNLQYRINEMIDDFKRAKSGSDMLLDATRTHGFVGFFCSCLALITKTAFVLFASDSLHNP</sequence>
<organism evidence="3 4">
    <name type="scientific">Puccinia striiformis</name>
    <dbReference type="NCBI Taxonomy" id="27350"/>
    <lineage>
        <taxon>Eukaryota</taxon>
        <taxon>Fungi</taxon>
        <taxon>Dikarya</taxon>
        <taxon>Basidiomycota</taxon>
        <taxon>Pucciniomycotina</taxon>
        <taxon>Pucciniomycetes</taxon>
        <taxon>Pucciniales</taxon>
        <taxon>Pucciniaceae</taxon>
        <taxon>Puccinia</taxon>
    </lineage>
</organism>
<evidence type="ECO:0000256" key="1">
    <source>
        <dbReference type="SAM" id="MobiDB-lite"/>
    </source>
</evidence>
<feature type="region of interest" description="Disordered" evidence="1">
    <location>
        <begin position="1"/>
        <end position="45"/>
    </location>
</feature>
<keyword evidence="2" id="KW-0812">Transmembrane</keyword>
<proteinExistence type="predicted"/>
<keyword evidence="2" id="KW-1133">Transmembrane helix</keyword>
<keyword evidence="4" id="KW-1185">Reference proteome</keyword>
<dbReference type="AlphaFoldDB" id="A0A2S4UE48"/>
<reference evidence="3" key="1">
    <citation type="submission" date="2017-12" db="EMBL/GenBank/DDBJ databases">
        <title>Gene loss provides genomic basis for host adaptation in cereal stripe rust fungi.</title>
        <authorList>
            <person name="Xia C."/>
        </authorList>
    </citation>
    <scope>NUCLEOTIDE SEQUENCE [LARGE SCALE GENOMIC DNA]</scope>
    <source>
        <strain evidence="3">93-210</strain>
    </source>
</reference>